<dbReference type="EMBL" id="AP019514">
    <property type="protein sequence ID" value="BBI59215.1"/>
    <property type="molecule type" value="Genomic_DNA"/>
</dbReference>
<sequence>MTIKTMSTQELSQGRAFYRTQVFRRQIILAALVVALFLSLCVDLALGPARYSLNEGDRNATVAR</sequence>
<dbReference type="AlphaFoldDB" id="A0A455U0I5"/>
<gene>
    <name evidence="2" type="ORF">HSBAA_05210</name>
</gene>
<keyword evidence="1" id="KW-1133">Transmembrane helix</keyword>
<organism evidence="2 3">
    <name type="scientific">Vreelandella sulfidaeris</name>
    <dbReference type="NCBI Taxonomy" id="115553"/>
    <lineage>
        <taxon>Bacteria</taxon>
        <taxon>Pseudomonadati</taxon>
        <taxon>Pseudomonadota</taxon>
        <taxon>Gammaproteobacteria</taxon>
        <taxon>Oceanospirillales</taxon>
        <taxon>Halomonadaceae</taxon>
        <taxon>Vreelandella</taxon>
    </lineage>
</organism>
<dbReference type="KEGG" id="hsr:HSBAA_05210"/>
<evidence type="ECO:0000313" key="2">
    <source>
        <dbReference type="EMBL" id="BBI59215.1"/>
    </source>
</evidence>
<feature type="transmembrane region" description="Helical" evidence="1">
    <location>
        <begin position="27"/>
        <end position="46"/>
    </location>
</feature>
<keyword evidence="1" id="KW-0812">Transmembrane</keyword>
<keyword evidence="1" id="KW-0472">Membrane</keyword>
<proteinExistence type="predicted"/>
<evidence type="ECO:0000313" key="3">
    <source>
        <dbReference type="Proteomes" id="UP000320231"/>
    </source>
</evidence>
<evidence type="ECO:0000256" key="1">
    <source>
        <dbReference type="SAM" id="Phobius"/>
    </source>
</evidence>
<reference evidence="2 3" key="1">
    <citation type="journal article" date="2019" name="Microbiol. Resour. Announc.">
        <title>Complete Genome Sequence of Halomonas sulfidaeris Strain Esulfide1 Isolated from a Metal Sulfide Rock at a Depth of 2,200 Meters, Obtained Using Nanopore Sequencing.</title>
        <authorList>
            <person name="Saito M."/>
            <person name="Nishigata A."/>
            <person name="Galipon J."/>
            <person name="Arakawa K."/>
        </authorList>
    </citation>
    <scope>NUCLEOTIDE SEQUENCE [LARGE SCALE GENOMIC DNA]</scope>
    <source>
        <strain evidence="2 3">ATCC BAA-803</strain>
    </source>
</reference>
<dbReference type="Proteomes" id="UP000320231">
    <property type="component" value="Chromosome"/>
</dbReference>
<name>A0A455U0I5_9GAMM</name>
<protein>
    <submittedName>
        <fullName evidence="2">Uncharacterized protein</fullName>
    </submittedName>
</protein>
<accession>A0A455U0I5</accession>